<organism evidence="2 3">
    <name type="scientific">Streptomyces ziwulingensis</name>
    <dbReference type="NCBI Taxonomy" id="1045501"/>
    <lineage>
        <taxon>Bacteria</taxon>
        <taxon>Bacillati</taxon>
        <taxon>Actinomycetota</taxon>
        <taxon>Actinomycetes</taxon>
        <taxon>Kitasatosporales</taxon>
        <taxon>Streptomycetaceae</taxon>
        <taxon>Streptomyces</taxon>
    </lineage>
</organism>
<evidence type="ECO:0000313" key="2">
    <source>
        <dbReference type="EMBL" id="GAA4827344.1"/>
    </source>
</evidence>
<name>A0ABP9D9H7_9ACTN</name>
<sequence length="65" mass="6925">MPGGPPAAVVSEAHTVTESSEPRQPGLVPSAVAVVRVREPRRQDARQEHRGGRRAPQHVRAPSGT</sequence>
<accession>A0ABP9D9H7</accession>
<feature type="region of interest" description="Disordered" evidence="1">
    <location>
        <begin position="1"/>
        <end position="65"/>
    </location>
</feature>
<comment type="caution">
    <text evidence="2">The sequence shown here is derived from an EMBL/GenBank/DDBJ whole genome shotgun (WGS) entry which is preliminary data.</text>
</comment>
<dbReference type="Proteomes" id="UP001501265">
    <property type="component" value="Unassembled WGS sequence"/>
</dbReference>
<reference evidence="3" key="1">
    <citation type="journal article" date="2019" name="Int. J. Syst. Evol. Microbiol.">
        <title>The Global Catalogue of Microorganisms (GCM) 10K type strain sequencing project: providing services to taxonomists for standard genome sequencing and annotation.</title>
        <authorList>
            <consortium name="The Broad Institute Genomics Platform"/>
            <consortium name="The Broad Institute Genome Sequencing Center for Infectious Disease"/>
            <person name="Wu L."/>
            <person name="Ma J."/>
        </authorList>
    </citation>
    <scope>NUCLEOTIDE SEQUENCE [LARGE SCALE GENOMIC DNA]</scope>
    <source>
        <strain evidence="3">JCM 18081</strain>
    </source>
</reference>
<dbReference type="EMBL" id="BAABIG010000117">
    <property type="protein sequence ID" value="GAA4827344.1"/>
    <property type="molecule type" value="Genomic_DNA"/>
</dbReference>
<gene>
    <name evidence="2" type="ORF">GCM10023220_71260</name>
</gene>
<proteinExistence type="predicted"/>
<protein>
    <submittedName>
        <fullName evidence="2">Uncharacterized protein</fullName>
    </submittedName>
</protein>
<evidence type="ECO:0000313" key="3">
    <source>
        <dbReference type="Proteomes" id="UP001501265"/>
    </source>
</evidence>
<feature type="compositionally biased region" description="Basic and acidic residues" evidence="1">
    <location>
        <begin position="36"/>
        <end position="50"/>
    </location>
</feature>
<evidence type="ECO:0000256" key="1">
    <source>
        <dbReference type="SAM" id="MobiDB-lite"/>
    </source>
</evidence>
<keyword evidence="3" id="KW-1185">Reference proteome</keyword>